<keyword evidence="2" id="KW-0378">Hydrolase</keyword>
<dbReference type="EMBL" id="SNQG01000001">
    <property type="protein sequence ID" value="TEW69426.1"/>
    <property type="molecule type" value="Genomic_DNA"/>
</dbReference>
<accession>A0A4Y8AK78</accession>
<keyword evidence="1" id="KW-1277">Toxin-antitoxin system</keyword>
<dbReference type="OrthoDB" id="5570653at2"/>
<dbReference type="GO" id="GO:0004519">
    <property type="term" value="F:endonuclease activity"/>
    <property type="evidence" value="ECO:0007669"/>
    <property type="project" value="UniProtKB-KW"/>
</dbReference>
<dbReference type="PANTHER" id="PTHR38813:SF1">
    <property type="entry name" value="TOXIN RELE1-RELATED"/>
    <property type="match status" value="1"/>
</dbReference>
<dbReference type="AlphaFoldDB" id="A0A4Y8AK78"/>
<dbReference type="Proteomes" id="UP000583101">
    <property type="component" value="Unassembled WGS sequence"/>
</dbReference>
<dbReference type="SUPFAM" id="SSF143011">
    <property type="entry name" value="RelE-like"/>
    <property type="match status" value="1"/>
</dbReference>
<evidence type="ECO:0000313" key="3">
    <source>
        <dbReference type="EMBL" id="TEW69426.1"/>
    </source>
</evidence>
<dbReference type="InterPro" id="IPR035093">
    <property type="entry name" value="RelE/ParE_toxin_dom_sf"/>
</dbReference>
<evidence type="ECO:0000313" key="2">
    <source>
        <dbReference type="EMBL" id="MBB3967509.1"/>
    </source>
</evidence>
<evidence type="ECO:0000256" key="1">
    <source>
        <dbReference type="ARBA" id="ARBA00022649"/>
    </source>
</evidence>
<dbReference type="InterPro" id="IPR007712">
    <property type="entry name" value="RelE/ParE_toxin"/>
</dbReference>
<keyword evidence="2" id="KW-0540">Nuclease</keyword>
<gene>
    <name evidence="3" type="ORF">E2R65_04455</name>
    <name evidence="2" type="ORF">GGR35_000095</name>
</gene>
<organism evidence="3 4">
    <name type="scientific">Mucilaginibacter phyllosphaerae</name>
    <dbReference type="NCBI Taxonomy" id="1812349"/>
    <lineage>
        <taxon>Bacteria</taxon>
        <taxon>Pseudomonadati</taxon>
        <taxon>Bacteroidota</taxon>
        <taxon>Sphingobacteriia</taxon>
        <taxon>Sphingobacteriales</taxon>
        <taxon>Sphingobacteriaceae</taxon>
        <taxon>Mucilaginibacter</taxon>
    </lineage>
</organism>
<keyword evidence="5" id="KW-1185">Reference proteome</keyword>
<dbReference type="EMBL" id="JACIEG010000001">
    <property type="protein sequence ID" value="MBB3967509.1"/>
    <property type="molecule type" value="Genomic_DNA"/>
</dbReference>
<dbReference type="Proteomes" id="UP000297248">
    <property type="component" value="Unassembled WGS sequence"/>
</dbReference>
<dbReference type="PANTHER" id="PTHR38813">
    <property type="match status" value="1"/>
</dbReference>
<keyword evidence="2" id="KW-0255">Endonuclease</keyword>
<evidence type="ECO:0000313" key="4">
    <source>
        <dbReference type="Proteomes" id="UP000297248"/>
    </source>
</evidence>
<reference evidence="3" key="2">
    <citation type="submission" date="2019-03" db="EMBL/GenBank/DDBJ databases">
        <authorList>
            <person name="Yan Y.-Q."/>
            <person name="Du Z.-J."/>
        </authorList>
    </citation>
    <scope>NUCLEOTIDE SEQUENCE</scope>
    <source>
        <strain evidence="3">PP-F2FG21</strain>
    </source>
</reference>
<protein>
    <submittedName>
        <fullName evidence="3">Type II toxin-antitoxin system RelE/ParE family toxin</fullName>
    </submittedName>
    <submittedName>
        <fullName evidence="2">mRNA-degrading endonuclease RelE of RelBE toxin-antitoxin system</fullName>
    </submittedName>
</protein>
<dbReference type="Gene3D" id="3.30.2310.20">
    <property type="entry name" value="RelE-like"/>
    <property type="match status" value="1"/>
</dbReference>
<proteinExistence type="predicted"/>
<dbReference type="InterPro" id="IPR052747">
    <property type="entry name" value="TA_system_RelE_toxin"/>
</dbReference>
<comment type="caution">
    <text evidence="3">The sequence shown here is derived from an EMBL/GenBank/DDBJ whole genome shotgun (WGS) entry which is preliminary data.</text>
</comment>
<name>A0A4Y8AK78_9SPHI</name>
<dbReference type="RefSeq" id="WP_134335256.1">
    <property type="nucleotide sequence ID" value="NZ_BMCZ01000007.1"/>
</dbReference>
<dbReference type="Pfam" id="PF05016">
    <property type="entry name" value="ParE_toxin"/>
    <property type="match status" value="1"/>
</dbReference>
<reference evidence="2 5" key="3">
    <citation type="submission" date="2020-08" db="EMBL/GenBank/DDBJ databases">
        <title>Genomic Encyclopedia of Type Strains, Phase IV (KMG-IV): sequencing the most valuable type-strain genomes for metagenomic binning, comparative biology and taxonomic classification.</title>
        <authorList>
            <person name="Goeker M."/>
        </authorList>
    </citation>
    <scope>NUCLEOTIDE SEQUENCE [LARGE SCALE GENOMIC DNA]</scope>
    <source>
        <strain evidence="2 5">DSM 100995</strain>
    </source>
</reference>
<reference evidence="3 4" key="1">
    <citation type="journal article" date="2016" name="Int. J. Syst. Evol. Microbiol.">
        <title>Proposal of Mucilaginibacter phyllosphaerae sp. nov. isolated from the phyllosphere of Galium album.</title>
        <authorList>
            <person name="Aydogan E.L."/>
            <person name="Busse H.J."/>
            <person name="Moser G."/>
            <person name="Muller C."/>
            <person name="Kampfer P."/>
            <person name="Glaeser S.P."/>
        </authorList>
    </citation>
    <scope>NUCLEOTIDE SEQUENCE [LARGE SCALE GENOMIC DNA]</scope>
    <source>
        <strain evidence="3 4">PP-F2FG21</strain>
    </source>
</reference>
<evidence type="ECO:0000313" key="5">
    <source>
        <dbReference type="Proteomes" id="UP000583101"/>
    </source>
</evidence>
<sequence length="90" mass="10388">MQIEIRSSFTKDVKKLSDDLKGKIESAILMMINSQGLTDISNVKPLKGGKSAHNAYRMRIGDYRICFYLENHTIELVRVLPRKDVYKLFP</sequence>